<dbReference type="Gene3D" id="2.40.10.10">
    <property type="entry name" value="Trypsin-like serine proteases"/>
    <property type="match status" value="2"/>
</dbReference>
<dbReference type="InterPro" id="IPR051487">
    <property type="entry name" value="Ser/Thr_Proteases_Immune/Dev"/>
</dbReference>
<dbReference type="GO" id="GO:0004252">
    <property type="term" value="F:serine-type endopeptidase activity"/>
    <property type="evidence" value="ECO:0007669"/>
    <property type="project" value="InterPro"/>
</dbReference>
<evidence type="ECO:0000256" key="1">
    <source>
        <dbReference type="ARBA" id="ARBA00023157"/>
    </source>
</evidence>
<dbReference type="InterPro" id="IPR043504">
    <property type="entry name" value="Peptidase_S1_PA_chymotrypsin"/>
</dbReference>
<comment type="similarity">
    <text evidence="2">Belongs to the peptidase S1 family. CLIP subfamily.</text>
</comment>
<dbReference type="PROSITE" id="PS00134">
    <property type="entry name" value="TRYPSIN_HIS"/>
    <property type="match status" value="1"/>
</dbReference>
<dbReference type="InterPro" id="IPR018114">
    <property type="entry name" value="TRYPSIN_HIS"/>
</dbReference>
<proteinExistence type="inferred from homology"/>
<evidence type="ECO:0000259" key="3">
    <source>
        <dbReference type="PROSITE" id="PS50240"/>
    </source>
</evidence>
<dbReference type="InterPro" id="IPR001314">
    <property type="entry name" value="Peptidase_S1A"/>
</dbReference>
<dbReference type="PROSITE" id="PS50240">
    <property type="entry name" value="TRYPSIN_DOM"/>
    <property type="match status" value="1"/>
</dbReference>
<organism evidence="4">
    <name type="scientific">Timema monikensis</name>
    <dbReference type="NCBI Taxonomy" id="170555"/>
    <lineage>
        <taxon>Eukaryota</taxon>
        <taxon>Metazoa</taxon>
        <taxon>Ecdysozoa</taxon>
        <taxon>Arthropoda</taxon>
        <taxon>Hexapoda</taxon>
        <taxon>Insecta</taxon>
        <taxon>Pterygota</taxon>
        <taxon>Neoptera</taxon>
        <taxon>Polyneoptera</taxon>
        <taxon>Phasmatodea</taxon>
        <taxon>Timematodea</taxon>
        <taxon>Timematoidea</taxon>
        <taxon>Timematidae</taxon>
        <taxon>Timema</taxon>
    </lineage>
</organism>
<dbReference type="AlphaFoldDB" id="A0A7R9HU25"/>
<evidence type="ECO:0000256" key="2">
    <source>
        <dbReference type="ARBA" id="ARBA00024195"/>
    </source>
</evidence>
<accession>A0A7R9HU25</accession>
<evidence type="ECO:0000313" key="4">
    <source>
        <dbReference type="EMBL" id="CAD7434761.1"/>
    </source>
</evidence>
<dbReference type="PRINTS" id="PR00722">
    <property type="entry name" value="CHYMOTRYPSIN"/>
</dbReference>
<feature type="domain" description="Peptidase S1" evidence="3">
    <location>
        <begin position="78"/>
        <end position="279"/>
    </location>
</feature>
<protein>
    <recommendedName>
        <fullName evidence="3">Peptidase S1 domain-containing protein</fullName>
    </recommendedName>
</protein>
<dbReference type="InterPro" id="IPR001254">
    <property type="entry name" value="Trypsin_dom"/>
</dbReference>
<dbReference type="SMART" id="SM00020">
    <property type="entry name" value="Tryp_SPc"/>
    <property type="match status" value="1"/>
</dbReference>
<keyword evidence="1" id="KW-1015">Disulfide bond</keyword>
<sequence length="388" mass="41759">MIEKIKHVALSLILIKISAQDETADTKIKEELHEEHNFKFSKLNQSLSDLSSLLSRSKSNRSGCQESQVRWPVVDRKTRGGRPTSVSEYPFVMSLRLKVRPEEHHCTGTLLSEEWMLTAAHCVVDEGTGIVRPPVFMSNDIALLLLAGSPTVAGGGARYARLPSNTESPSDITGPCHAVLWRDGVKGGGGGPRLQELELPLYDTKRCAEFHGRTVVKTGTTVCTSRGKNCLGDTGGPLVCGKARVQRGVVAFGAGCDGKGPGVHTRVGAHLSWIESVTGKDLALDDNPETRSSSERDYGHVSLVLLPLIILALQISRTRVEPPGAAVSSQTVSPFSFTYRTRGSALLKTNGEGGSQVRFPALPDSSVKQLVGNEVKLSLVSTTEELLE</sequence>
<reference evidence="4" key="1">
    <citation type="submission" date="2020-11" db="EMBL/GenBank/DDBJ databases">
        <authorList>
            <person name="Tran Van P."/>
        </authorList>
    </citation>
    <scope>NUCLEOTIDE SEQUENCE</scope>
</reference>
<dbReference type="SUPFAM" id="SSF50494">
    <property type="entry name" value="Trypsin-like serine proteases"/>
    <property type="match status" value="1"/>
</dbReference>
<dbReference type="InterPro" id="IPR009003">
    <property type="entry name" value="Peptidase_S1_PA"/>
</dbReference>
<dbReference type="EMBL" id="OB798197">
    <property type="protein sequence ID" value="CAD7434761.1"/>
    <property type="molecule type" value="Genomic_DNA"/>
</dbReference>
<dbReference type="GO" id="GO:0006508">
    <property type="term" value="P:proteolysis"/>
    <property type="evidence" value="ECO:0007669"/>
    <property type="project" value="InterPro"/>
</dbReference>
<dbReference type="Pfam" id="PF00089">
    <property type="entry name" value="Trypsin"/>
    <property type="match status" value="1"/>
</dbReference>
<dbReference type="CDD" id="cd00190">
    <property type="entry name" value="Tryp_SPc"/>
    <property type="match status" value="1"/>
</dbReference>
<name>A0A7R9HU25_9NEOP</name>
<dbReference type="PANTHER" id="PTHR24256">
    <property type="entry name" value="TRYPTASE-RELATED"/>
    <property type="match status" value="1"/>
</dbReference>
<gene>
    <name evidence="4" type="ORF">TMSB3V08_LOCUS11411</name>
</gene>